<dbReference type="PROSITE" id="PS50156">
    <property type="entry name" value="SSD"/>
    <property type="match status" value="1"/>
</dbReference>
<evidence type="ECO:0000256" key="5">
    <source>
        <dbReference type="ARBA" id="ARBA00022857"/>
    </source>
</evidence>
<dbReference type="AlphaFoldDB" id="A0A9N9BPD5"/>
<keyword evidence="13" id="KW-1185">Reference proteome</keyword>
<dbReference type="InterPro" id="IPR002202">
    <property type="entry name" value="HMG_CoA_Rdtase"/>
</dbReference>
<feature type="region of interest" description="Disordered" evidence="10">
    <location>
        <begin position="689"/>
        <end position="716"/>
    </location>
</feature>
<keyword evidence="4 9" id="KW-0256">Endoplasmic reticulum</keyword>
<feature type="compositionally biased region" description="Low complexity" evidence="10">
    <location>
        <begin position="747"/>
        <end position="756"/>
    </location>
</feature>
<evidence type="ECO:0000256" key="6">
    <source>
        <dbReference type="ARBA" id="ARBA00022989"/>
    </source>
</evidence>
<dbReference type="FunFam" id="1.10.3270.10:FF:000001">
    <property type="entry name" value="3-hydroxy-3-methylglutaryl coenzyme A reductase"/>
    <property type="match status" value="1"/>
</dbReference>
<dbReference type="FunFam" id="3.90.770.10:FF:000001">
    <property type="entry name" value="3-hydroxy-3-methylglutaryl coenzyme A reductase"/>
    <property type="match status" value="1"/>
</dbReference>
<dbReference type="InterPro" id="IPR009029">
    <property type="entry name" value="HMG_CoA_Rdtase_sub-bd_dom_sf"/>
</dbReference>
<comment type="subcellular location">
    <subcellularLocation>
        <location evidence="1 9">Endoplasmic reticulum membrane</location>
        <topology evidence="1 9">Multi-pass membrane protein</topology>
    </subcellularLocation>
</comment>
<dbReference type="PRINTS" id="PR00071">
    <property type="entry name" value="HMGCOARDTASE"/>
</dbReference>
<comment type="catalytic activity">
    <reaction evidence="9">
        <text>(R)-mevalonate + 2 NADP(+) + CoA = (3S)-3-hydroxy-3-methylglutaryl-CoA + 2 NADPH + 2 H(+)</text>
        <dbReference type="Rhea" id="RHEA:15989"/>
        <dbReference type="ChEBI" id="CHEBI:15378"/>
        <dbReference type="ChEBI" id="CHEBI:36464"/>
        <dbReference type="ChEBI" id="CHEBI:43074"/>
        <dbReference type="ChEBI" id="CHEBI:57287"/>
        <dbReference type="ChEBI" id="CHEBI:57783"/>
        <dbReference type="ChEBI" id="CHEBI:58349"/>
        <dbReference type="EC" id="1.1.1.34"/>
    </reaction>
</comment>
<dbReference type="Gene3D" id="3.90.770.10">
    <property type="entry name" value="3-hydroxy-3-methylglutaryl-coenzyme A Reductase, Chain A, domain 2"/>
    <property type="match status" value="1"/>
</dbReference>
<dbReference type="GO" id="GO:0005778">
    <property type="term" value="C:peroxisomal membrane"/>
    <property type="evidence" value="ECO:0007669"/>
    <property type="project" value="TreeGrafter"/>
</dbReference>
<evidence type="ECO:0000256" key="8">
    <source>
        <dbReference type="ARBA" id="ARBA00023136"/>
    </source>
</evidence>
<protein>
    <recommendedName>
        <fullName evidence="9">3-hydroxy-3-methylglutaryl coenzyme A reductase</fullName>
        <shortName evidence="9">HMG-CoA reductase</shortName>
        <ecNumber evidence="9">1.1.1.34</ecNumber>
    </recommendedName>
</protein>
<evidence type="ECO:0000256" key="10">
    <source>
        <dbReference type="SAM" id="MobiDB-lite"/>
    </source>
</evidence>
<dbReference type="GO" id="GO:0015936">
    <property type="term" value="P:coenzyme A metabolic process"/>
    <property type="evidence" value="ECO:0007669"/>
    <property type="project" value="InterPro"/>
</dbReference>
<comment type="caution">
    <text evidence="12">The sequence shown here is derived from an EMBL/GenBank/DDBJ whole genome shotgun (WGS) entry which is preliminary data.</text>
</comment>
<dbReference type="InterPro" id="IPR000731">
    <property type="entry name" value="SSD"/>
</dbReference>
<dbReference type="Pfam" id="PF13323">
    <property type="entry name" value="HPIH"/>
    <property type="match status" value="1"/>
</dbReference>
<dbReference type="InterPro" id="IPR004554">
    <property type="entry name" value="HMG_CoA_Rdtase_eu_arc"/>
</dbReference>
<keyword evidence="3 9" id="KW-0812">Transmembrane</keyword>
<dbReference type="OrthoDB" id="310654at2759"/>
<evidence type="ECO:0000313" key="13">
    <source>
        <dbReference type="Proteomes" id="UP000789739"/>
    </source>
</evidence>
<evidence type="ECO:0000256" key="9">
    <source>
        <dbReference type="RuleBase" id="RU361219"/>
    </source>
</evidence>
<keyword evidence="6 9" id="KW-1133">Transmembrane helix</keyword>
<dbReference type="PROSITE" id="PS00318">
    <property type="entry name" value="HMG_COA_REDUCTASE_2"/>
    <property type="match status" value="1"/>
</dbReference>
<dbReference type="InterPro" id="IPR023074">
    <property type="entry name" value="HMG_CoA_Rdtase_cat_sf"/>
</dbReference>
<feature type="transmembrane region" description="Helical" evidence="9">
    <location>
        <begin position="437"/>
        <end position="457"/>
    </location>
</feature>
<feature type="transmembrane region" description="Helical" evidence="9">
    <location>
        <begin position="338"/>
        <end position="357"/>
    </location>
</feature>
<dbReference type="Gene3D" id="3.30.70.420">
    <property type="entry name" value="Hydroxymethylglutaryl-CoA reductase, class I/II, NAD/NADP-binding domain"/>
    <property type="match status" value="1"/>
</dbReference>
<evidence type="ECO:0000256" key="3">
    <source>
        <dbReference type="ARBA" id="ARBA00022692"/>
    </source>
</evidence>
<feature type="domain" description="SSD" evidence="11">
    <location>
        <begin position="282"/>
        <end position="459"/>
    </location>
</feature>
<dbReference type="Pfam" id="PF22314">
    <property type="entry name" value="NPC1_MLD"/>
    <property type="match status" value="1"/>
</dbReference>
<dbReference type="PROSITE" id="PS00066">
    <property type="entry name" value="HMG_COA_REDUCTASE_1"/>
    <property type="match status" value="1"/>
</dbReference>
<dbReference type="Proteomes" id="UP000789739">
    <property type="component" value="Unassembled WGS sequence"/>
</dbReference>
<reference evidence="12" key="1">
    <citation type="submission" date="2021-06" db="EMBL/GenBank/DDBJ databases">
        <authorList>
            <person name="Kallberg Y."/>
            <person name="Tangrot J."/>
            <person name="Rosling A."/>
        </authorList>
    </citation>
    <scope>NUCLEOTIDE SEQUENCE</scope>
    <source>
        <strain evidence="12">BR232B</strain>
    </source>
</reference>
<dbReference type="InterPro" id="IPR023282">
    <property type="entry name" value="HMG_CoA_Rdtase_N"/>
</dbReference>
<dbReference type="PANTHER" id="PTHR10572">
    <property type="entry name" value="3-HYDROXY-3-METHYLGLUTARYL-COENZYME A REDUCTASE"/>
    <property type="match status" value="1"/>
</dbReference>
<name>A0A9N9BPD5_9GLOM</name>
<dbReference type="InterPro" id="IPR053958">
    <property type="entry name" value="HMGCR/SNAP/NPC1-like_SSD"/>
</dbReference>
<comment type="pathway">
    <text evidence="9">Metabolic intermediate biosynthesis; (R)-mevalonate biosynthesis; (R)-mevalonate from acetyl-CoA: step 3/3.</text>
</comment>
<dbReference type="SUPFAM" id="SSF56542">
    <property type="entry name" value="Substrate-binding domain of HMG-CoA reductase"/>
    <property type="match status" value="1"/>
</dbReference>
<feature type="transmembrane region" description="Helical" evidence="9">
    <location>
        <begin position="413"/>
        <end position="431"/>
    </location>
</feature>
<evidence type="ECO:0000256" key="2">
    <source>
        <dbReference type="ARBA" id="ARBA00007661"/>
    </source>
</evidence>
<dbReference type="FunFam" id="3.30.70.420:FF:000001">
    <property type="entry name" value="3-hydroxy-3-methylglutaryl coenzyme A reductase"/>
    <property type="match status" value="1"/>
</dbReference>
<dbReference type="EMBL" id="CAJVPI010000826">
    <property type="protein sequence ID" value="CAG8575150.1"/>
    <property type="molecule type" value="Genomic_DNA"/>
</dbReference>
<evidence type="ECO:0000313" key="12">
    <source>
        <dbReference type="EMBL" id="CAG8575150.1"/>
    </source>
</evidence>
<dbReference type="Pfam" id="PF12349">
    <property type="entry name" value="Sterol-sensing"/>
    <property type="match status" value="1"/>
</dbReference>
<dbReference type="GO" id="GO:0006696">
    <property type="term" value="P:ergosterol biosynthetic process"/>
    <property type="evidence" value="ECO:0007669"/>
    <property type="project" value="TreeGrafter"/>
</dbReference>
<feature type="transmembrane region" description="Helical" evidence="9">
    <location>
        <begin position="311"/>
        <end position="332"/>
    </location>
</feature>
<accession>A0A9N9BPD5</accession>
<comment type="similarity">
    <text evidence="2 9">Belongs to the HMG-CoA reductase family.</text>
</comment>
<feature type="transmembrane region" description="Helical" evidence="9">
    <location>
        <begin position="516"/>
        <end position="536"/>
    </location>
</feature>
<dbReference type="InterPro" id="IPR025583">
    <property type="entry name" value="HMG-CoA_N_dom"/>
</dbReference>
<keyword evidence="7 9" id="KW-0560">Oxidoreductase</keyword>
<dbReference type="InterPro" id="IPR009023">
    <property type="entry name" value="HMG_CoA_Rdtase_NAD(P)-bd_sf"/>
</dbReference>
<dbReference type="EC" id="1.1.1.34" evidence="9"/>
<feature type="region of interest" description="Disordered" evidence="10">
    <location>
        <begin position="731"/>
        <end position="756"/>
    </location>
</feature>
<feature type="compositionally biased region" description="Low complexity" evidence="10">
    <location>
        <begin position="691"/>
        <end position="708"/>
    </location>
</feature>
<keyword evidence="5 9" id="KW-0521">NADP</keyword>
<organism evidence="12 13">
    <name type="scientific">Paraglomus brasilianum</name>
    <dbReference type="NCBI Taxonomy" id="144538"/>
    <lineage>
        <taxon>Eukaryota</taxon>
        <taxon>Fungi</taxon>
        <taxon>Fungi incertae sedis</taxon>
        <taxon>Mucoromycota</taxon>
        <taxon>Glomeromycotina</taxon>
        <taxon>Glomeromycetes</taxon>
        <taxon>Paraglomerales</taxon>
        <taxon>Paraglomeraceae</taxon>
        <taxon>Paraglomus</taxon>
    </lineage>
</organism>
<gene>
    <name evidence="12" type="ORF">PBRASI_LOCUS6316</name>
</gene>
<dbReference type="InterPro" id="IPR053956">
    <property type="entry name" value="NPC1_MLD"/>
</dbReference>
<dbReference type="Pfam" id="PF00368">
    <property type="entry name" value="HMG-CoA_red"/>
    <property type="match status" value="1"/>
</dbReference>
<dbReference type="PROSITE" id="PS01192">
    <property type="entry name" value="HMG_COA_REDUCTASE_3"/>
    <property type="match status" value="1"/>
</dbReference>
<evidence type="ECO:0000259" key="11">
    <source>
        <dbReference type="PROSITE" id="PS50156"/>
    </source>
</evidence>
<dbReference type="SUPFAM" id="SSF55035">
    <property type="entry name" value="NAD-binding domain of HMG-CoA reductase"/>
    <property type="match status" value="1"/>
</dbReference>
<dbReference type="NCBIfam" id="TIGR00533">
    <property type="entry name" value="HMG_CoA_R_NADP"/>
    <property type="match status" value="1"/>
</dbReference>
<dbReference type="InterPro" id="IPR023076">
    <property type="entry name" value="HMG_CoA_Rdtase_CS"/>
</dbReference>
<evidence type="ECO:0000256" key="1">
    <source>
        <dbReference type="ARBA" id="ARBA00004477"/>
    </source>
</evidence>
<dbReference type="Gene3D" id="1.10.3270.10">
    <property type="entry name" value="HMGR, N-terminal domain"/>
    <property type="match status" value="1"/>
</dbReference>
<dbReference type="PROSITE" id="PS50065">
    <property type="entry name" value="HMG_COA_REDUCTASE_4"/>
    <property type="match status" value="1"/>
</dbReference>
<dbReference type="GO" id="GO:0008299">
    <property type="term" value="P:isoprenoid biosynthetic process"/>
    <property type="evidence" value="ECO:0007669"/>
    <property type="project" value="InterPro"/>
</dbReference>
<dbReference type="GO" id="GO:0005789">
    <property type="term" value="C:endoplasmic reticulum membrane"/>
    <property type="evidence" value="ECO:0007669"/>
    <property type="project" value="UniProtKB-SubCell"/>
</dbReference>
<evidence type="ECO:0000256" key="7">
    <source>
        <dbReference type="ARBA" id="ARBA00023002"/>
    </source>
</evidence>
<evidence type="ECO:0000256" key="4">
    <source>
        <dbReference type="ARBA" id="ARBA00022824"/>
    </source>
</evidence>
<dbReference type="CDD" id="cd00643">
    <property type="entry name" value="HMG-CoA_reductase_classI"/>
    <property type="match status" value="1"/>
</dbReference>
<keyword evidence="8 9" id="KW-0472">Membrane</keyword>
<feature type="transmembrane region" description="Helical" evidence="9">
    <location>
        <begin position="283"/>
        <end position="304"/>
    </location>
</feature>
<dbReference type="PANTHER" id="PTHR10572:SF24">
    <property type="entry name" value="3-HYDROXY-3-METHYLGLUTARYL-COENZYME A REDUCTASE"/>
    <property type="match status" value="1"/>
</dbReference>
<dbReference type="GO" id="GO:0004420">
    <property type="term" value="F:hydroxymethylglutaryl-CoA reductase (NADPH) activity"/>
    <property type="evidence" value="ECO:0007669"/>
    <property type="project" value="UniProtKB-EC"/>
</dbReference>
<sequence length="1200" mass="130892">MSMRLQELPARFRAFLCYVASKSSRAPIETIVFCLIIASFSYASLFRSFVESDYFNDKSPTLESTQVIARADSDNFIPLATRESITQASRLQLKQIIIEGTSGDYYNVLDKKILESVLELQHVLEKVMDVNDGMNKLYYNDDLCYKSTLDNTGSCFVASPLQIWNNNYGTLHSDTNILETVRTRLELNEAQHLFRDLNLQENTNNPTALALTYAFNTNGPFRVRWANMWEDKVATLKIGRLASIGKKQQQEIEKGSVAWLLMSLGNMASKIREAIRDAETVDIVVVFAGYLLMHTTFLGLFLNMRKIGSRFILAMCVLWNGFFAFLAAMLTVNLLGVYVNPVLLSEAIPFLVVTVGFEKPFVLTKAVLQASSNSSPPSSPTKDMKNPATISYNVLDNVLAGVNKVGLNIVRDYLIEIVVLVVGALSGVAGLQEFCFLASFILFYDCVFLFSFYTAMLTMKLELKRIRETSLKQIAVEDEITVSPANIRHNIFKAFRDTTVETEGSKKFNNPMIARIKLLIIIGFVIMHVMNLASTLHTNDTISLPSKTMPKVTKVDINDSTIHPILSLLLREHRQSPRGNLPLIVDIAPPVVFRISPNIGSPISERVYEALNELMDFWSYYVQDPVLARWTWVMLAVSVMLNVYLLNTHKLPKIQQQSMKKTFTSGPNIVADAISSTTESSHDLHSTNIIPKLSSSSQKETSSLTSPSAPAKEPSPLIMSSIEARTDLCSTVSSSCKTPPSNPTLPPVSSSSSLSSSPSVVRTLSECLEICDTSPLGAAALSDEDIVLLVQNGKFSIHSLEKTLKDFLRAVKIRRMILSRVSLTKTLETSALPMSHYDYAKVYGACCESVIGYIPVPVGVSGPLNIDGELLHIPMATTEGCLVASTSRGCKAINAGGGAVTAVTNDGMTRGPCVEFGGLERAAEASRWLSEEGMDIIKEAFDSTSRFARLRSLKSALAGRLLFIRFATTTGDAMGMNMISKGCEKALSVMSEHFPDMRIISLSGNFCTDKKPAAINWIEGRGKSVVAEAVVSGKTVQEVLKTSVKALVELNTSKNLIGSAMAGSIGGFNAHAANILTAIYIATGQDPAQNVESSNCITLMKTVNDDQDLLITCTMPSIEVGTIGGGTILAPQGAMLDMLGVRGAHPTTPGANSQKLARVICAAVMAGELSLCAALAAGHLVKSHMQHNRSQQQHSSAPTR</sequence>
<proteinExistence type="inferred from homology"/>